<dbReference type="Proteomes" id="UP000023152">
    <property type="component" value="Unassembled WGS sequence"/>
</dbReference>
<accession>X6LV53</accession>
<keyword evidence="1" id="KW-1133">Transmembrane helix</keyword>
<keyword evidence="3" id="KW-1185">Reference proteome</keyword>
<dbReference type="EMBL" id="ASPP01028356">
    <property type="protein sequence ID" value="ETO05251.1"/>
    <property type="molecule type" value="Genomic_DNA"/>
</dbReference>
<keyword evidence="1" id="KW-0812">Transmembrane</keyword>
<feature type="transmembrane region" description="Helical" evidence="1">
    <location>
        <begin position="22"/>
        <end position="44"/>
    </location>
</feature>
<evidence type="ECO:0000256" key="1">
    <source>
        <dbReference type="SAM" id="Phobius"/>
    </source>
</evidence>
<comment type="caution">
    <text evidence="2">The sequence shown here is derived from an EMBL/GenBank/DDBJ whole genome shotgun (WGS) entry which is preliminary data.</text>
</comment>
<organism evidence="2 3">
    <name type="scientific">Reticulomyxa filosa</name>
    <dbReference type="NCBI Taxonomy" id="46433"/>
    <lineage>
        <taxon>Eukaryota</taxon>
        <taxon>Sar</taxon>
        <taxon>Rhizaria</taxon>
        <taxon>Retaria</taxon>
        <taxon>Foraminifera</taxon>
        <taxon>Monothalamids</taxon>
        <taxon>Reticulomyxidae</taxon>
        <taxon>Reticulomyxa</taxon>
    </lineage>
</organism>
<sequence>MSTLSKIFTRQDASVWELSKRFAIITSILLIYLDFFCTISALFFKNTKKAFYQQNFWNKWNDFFSQRKNLSSLFKLQKRLKMSGYFYPLLINYVEYYKSELQYFMSLTHVQRIYTGKNFYPQINLLALQCANL</sequence>
<dbReference type="AlphaFoldDB" id="X6LV53"/>
<reference evidence="2 3" key="1">
    <citation type="journal article" date="2013" name="Curr. Biol.">
        <title>The Genome of the Foraminiferan Reticulomyxa filosa.</title>
        <authorList>
            <person name="Glockner G."/>
            <person name="Hulsmann N."/>
            <person name="Schleicher M."/>
            <person name="Noegel A.A."/>
            <person name="Eichinger L."/>
            <person name="Gallinger C."/>
            <person name="Pawlowski J."/>
            <person name="Sierra R."/>
            <person name="Euteneuer U."/>
            <person name="Pillet L."/>
            <person name="Moustafa A."/>
            <person name="Platzer M."/>
            <person name="Groth M."/>
            <person name="Szafranski K."/>
            <person name="Schliwa M."/>
        </authorList>
    </citation>
    <scope>NUCLEOTIDE SEQUENCE [LARGE SCALE GENOMIC DNA]</scope>
</reference>
<proteinExistence type="predicted"/>
<keyword evidence="1" id="KW-0472">Membrane</keyword>
<name>X6LV53_RETFI</name>
<gene>
    <name evidence="2" type="ORF">RFI_32147</name>
</gene>
<evidence type="ECO:0000313" key="3">
    <source>
        <dbReference type="Proteomes" id="UP000023152"/>
    </source>
</evidence>
<evidence type="ECO:0000313" key="2">
    <source>
        <dbReference type="EMBL" id="ETO05251.1"/>
    </source>
</evidence>
<protein>
    <submittedName>
        <fullName evidence="2">Uncharacterized protein</fullName>
    </submittedName>
</protein>